<evidence type="ECO:0000256" key="4">
    <source>
        <dbReference type="ARBA" id="ARBA00022679"/>
    </source>
</evidence>
<evidence type="ECO:0000256" key="6">
    <source>
        <dbReference type="ARBA" id="ARBA00022777"/>
    </source>
</evidence>
<reference evidence="11 12" key="1">
    <citation type="journal article" date="2018" name="Sci. Adv.">
        <title>Multi-heme cytochromes provide a pathway for survival in energy-limited environments.</title>
        <authorList>
            <person name="Deng X."/>
            <person name="Dohmae N."/>
            <person name="Nealson K.H."/>
            <person name="Hashimoto K."/>
            <person name="Okamoto A."/>
        </authorList>
    </citation>
    <scope>NUCLEOTIDE SEQUENCE [LARGE SCALE GENOMIC DNA]</scope>
    <source>
        <strain evidence="11 12">IS5</strain>
    </source>
</reference>
<dbReference type="PROSITE" id="PS50109">
    <property type="entry name" value="HIS_KIN"/>
    <property type="match status" value="1"/>
</dbReference>
<keyword evidence="9" id="KW-0472">Membrane</keyword>
<evidence type="ECO:0000313" key="11">
    <source>
        <dbReference type="EMBL" id="BBD09455.1"/>
    </source>
</evidence>
<dbReference type="PANTHER" id="PTHR43065:SF10">
    <property type="entry name" value="PEROXIDE STRESS-ACTIVATED HISTIDINE KINASE MAK3"/>
    <property type="match status" value="1"/>
</dbReference>
<dbReference type="Pfam" id="PF02518">
    <property type="entry name" value="HATPase_c"/>
    <property type="match status" value="1"/>
</dbReference>
<proteinExistence type="predicted"/>
<keyword evidence="4" id="KW-0808">Transferase</keyword>
<dbReference type="SMART" id="SM00388">
    <property type="entry name" value="HisKA"/>
    <property type="match status" value="1"/>
</dbReference>
<evidence type="ECO:0000256" key="9">
    <source>
        <dbReference type="SAM" id="Phobius"/>
    </source>
</evidence>
<dbReference type="SMART" id="SM00387">
    <property type="entry name" value="HATPase_c"/>
    <property type="match status" value="1"/>
</dbReference>
<evidence type="ECO:0000256" key="3">
    <source>
        <dbReference type="ARBA" id="ARBA00022553"/>
    </source>
</evidence>
<dbReference type="Proteomes" id="UP000269883">
    <property type="component" value="Chromosome"/>
</dbReference>
<evidence type="ECO:0000256" key="8">
    <source>
        <dbReference type="ARBA" id="ARBA00023012"/>
    </source>
</evidence>
<name>A0A2Z6B1V3_9BACT</name>
<dbReference type="CDD" id="cd00082">
    <property type="entry name" value="HisKA"/>
    <property type="match status" value="1"/>
</dbReference>
<dbReference type="InterPro" id="IPR036890">
    <property type="entry name" value="HATPase_C_sf"/>
</dbReference>
<dbReference type="InterPro" id="IPR003594">
    <property type="entry name" value="HATPase_dom"/>
</dbReference>
<feature type="domain" description="Histidine kinase" evidence="10">
    <location>
        <begin position="246"/>
        <end position="452"/>
    </location>
</feature>
<keyword evidence="9" id="KW-0812">Transmembrane</keyword>
<dbReference type="InterPro" id="IPR036097">
    <property type="entry name" value="HisK_dim/P_sf"/>
</dbReference>
<evidence type="ECO:0000256" key="5">
    <source>
        <dbReference type="ARBA" id="ARBA00022741"/>
    </source>
</evidence>
<accession>A0A2Z6B1V3</accession>
<dbReference type="AlphaFoldDB" id="A0A2Z6B1V3"/>
<evidence type="ECO:0000256" key="1">
    <source>
        <dbReference type="ARBA" id="ARBA00000085"/>
    </source>
</evidence>
<dbReference type="InterPro" id="IPR004358">
    <property type="entry name" value="Sig_transdc_His_kin-like_C"/>
</dbReference>
<dbReference type="KEGG" id="dfl:DFE_2729"/>
<keyword evidence="7" id="KW-0067">ATP-binding</keyword>
<organism evidence="11 12">
    <name type="scientific">Desulfovibrio ferrophilus</name>
    <dbReference type="NCBI Taxonomy" id="241368"/>
    <lineage>
        <taxon>Bacteria</taxon>
        <taxon>Pseudomonadati</taxon>
        <taxon>Thermodesulfobacteriota</taxon>
        <taxon>Desulfovibrionia</taxon>
        <taxon>Desulfovibrionales</taxon>
        <taxon>Desulfovibrionaceae</taxon>
        <taxon>Desulfovibrio</taxon>
    </lineage>
</organism>
<dbReference type="InterPro" id="IPR005467">
    <property type="entry name" value="His_kinase_dom"/>
</dbReference>
<dbReference type="EC" id="2.7.13.3" evidence="2"/>
<dbReference type="GO" id="GO:0000155">
    <property type="term" value="F:phosphorelay sensor kinase activity"/>
    <property type="evidence" value="ECO:0007669"/>
    <property type="project" value="InterPro"/>
</dbReference>
<keyword evidence="3" id="KW-0597">Phosphoprotein</keyword>
<protein>
    <recommendedName>
        <fullName evidence="2">histidine kinase</fullName>
        <ecNumber evidence="2">2.7.13.3</ecNumber>
    </recommendedName>
</protein>
<sequence length="452" mass="50702">MLILGTTLMMSVLIANTARESLLAKQREFAQLLAENLNHQIFQRFTVPTVLRYGYIGLKNEEQYRQMDTVVTDTIHGQHVLELRVYDINKVVSYSTNEELVGREDLAGSAVTNALKTEQHSFEIISKVSPFWSMFRLDMEPESVIMRMTYPLKTERSLFQGGPGVQIMGILEFTQDITGDFKAAVNFQWVITAISSGTALVLFFMLVLFIRRADAINAQRVTKVQGLERELLQSEKLASMGRVVAGIAHEIRNPLGIIQSSAELLLKKAKVENASRVQIIQVMFDEIKRLSQTVNDFLDYARPKTPRRDPVDLSQVLEQARVFLDQKAQEARVDFVCEYPANMMVKGDKDLLYRAVYNIVVNAMQAMKDGGELRIEGEVTRREVCLKFTDQGTGFAPEVMEKLADPFFTTKDSGTGLGLAIVVNILDSHGAEIDFANASQGGAQVTVRFEKG</sequence>
<evidence type="ECO:0000313" key="12">
    <source>
        <dbReference type="Proteomes" id="UP000269883"/>
    </source>
</evidence>
<keyword evidence="6 11" id="KW-0418">Kinase</keyword>
<dbReference type="Gene3D" id="1.10.287.130">
    <property type="match status" value="1"/>
</dbReference>
<keyword evidence="5" id="KW-0547">Nucleotide-binding</keyword>
<dbReference type="InterPro" id="IPR003661">
    <property type="entry name" value="HisK_dim/P_dom"/>
</dbReference>
<comment type="catalytic activity">
    <reaction evidence="1">
        <text>ATP + protein L-histidine = ADP + protein N-phospho-L-histidine.</text>
        <dbReference type="EC" id="2.7.13.3"/>
    </reaction>
</comment>
<evidence type="ECO:0000256" key="2">
    <source>
        <dbReference type="ARBA" id="ARBA00012438"/>
    </source>
</evidence>
<keyword evidence="12" id="KW-1185">Reference proteome</keyword>
<gene>
    <name evidence="11" type="ORF">DFE_2729</name>
</gene>
<dbReference type="SUPFAM" id="SSF47384">
    <property type="entry name" value="Homodimeric domain of signal transducing histidine kinase"/>
    <property type="match status" value="1"/>
</dbReference>
<dbReference type="Pfam" id="PF00512">
    <property type="entry name" value="HisKA"/>
    <property type="match status" value="1"/>
</dbReference>
<evidence type="ECO:0000259" key="10">
    <source>
        <dbReference type="PROSITE" id="PS50109"/>
    </source>
</evidence>
<dbReference type="EMBL" id="AP017378">
    <property type="protein sequence ID" value="BBD09455.1"/>
    <property type="molecule type" value="Genomic_DNA"/>
</dbReference>
<feature type="transmembrane region" description="Helical" evidence="9">
    <location>
        <begin position="187"/>
        <end position="210"/>
    </location>
</feature>
<dbReference type="GO" id="GO:0005524">
    <property type="term" value="F:ATP binding"/>
    <property type="evidence" value="ECO:0007669"/>
    <property type="project" value="UniProtKB-KW"/>
</dbReference>
<dbReference type="PRINTS" id="PR00344">
    <property type="entry name" value="BCTRLSENSOR"/>
</dbReference>
<dbReference type="Gene3D" id="3.30.565.10">
    <property type="entry name" value="Histidine kinase-like ATPase, C-terminal domain"/>
    <property type="match status" value="1"/>
</dbReference>
<dbReference type="SUPFAM" id="SSF55874">
    <property type="entry name" value="ATPase domain of HSP90 chaperone/DNA topoisomerase II/histidine kinase"/>
    <property type="match status" value="1"/>
</dbReference>
<dbReference type="PANTHER" id="PTHR43065">
    <property type="entry name" value="SENSOR HISTIDINE KINASE"/>
    <property type="match status" value="1"/>
</dbReference>
<keyword evidence="9" id="KW-1133">Transmembrane helix</keyword>
<keyword evidence="8" id="KW-0902">Two-component regulatory system</keyword>
<evidence type="ECO:0000256" key="7">
    <source>
        <dbReference type="ARBA" id="ARBA00022840"/>
    </source>
</evidence>